<dbReference type="EMBL" id="MCGT01000004">
    <property type="protein sequence ID" value="ORX60293.1"/>
    <property type="molecule type" value="Genomic_DNA"/>
</dbReference>
<dbReference type="AlphaFoldDB" id="A0A1X2GS51"/>
<dbReference type="PANTHER" id="PTHR15827:SF2">
    <property type="entry name" value="CYCLIN-DEPENDENT KINASE 2-INTERACTING PROTEIN"/>
    <property type="match status" value="1"/>
</dbReference>
<comment type="caution">
    <text evidence="1">The sequence shown here is derived from an EMBL/GenBank/DDBJ whole genome shotgun (WGS) entry which is preliminary data.</text>
</comment>
<accession>A0A1X2GS51</accession>
<protein>
    <submittedName>
        <fullName evidence="1">Uncharacterized protein</fullName>
    </submittedName>
</protein>
<dbReference type="OrthoDB" id="17066at2759"/>
<dbReference type="Proteomes" id="UP000242146">
    <property type="component" value="Unassembled WGS sequence"/>
</dbReference>
<gene>
    <name evidence="1" type="ORF">DM01DRAFT_1404593</name>
</gene>
<keyword evidence="2" id="KW-1185">Reference proteome</keyword>
<evidence type="ECO:0000313" key="1">
    <source>
        <dbReference type="EMBL" id="ORX60293.1"/>
    </source>
</evidence>
<name>A0A1X2GS51_9FUNG</name>
<sequence>MASYARTFQRRVETVFEEFKRSRKIWDELNAEGFTTGSRLINAVIERQYADDMGYWHPVLRQSFPQLIPTYEEKMTSIIQQEQDKLNGTLDRLTKQYTKMTTFLKELMAIDKRMQDLLQDPGRALFKTCPVQFYVKQVSQIVTMYEQELASKRRIVEGMVDIDSQQQGMAVMSMWLNQSHLQIDTIRQFEEICDVEIAAP</sequence>
<proteinExistence type="predicted"/>
<dbReference type="PANTHER" id="PTHR15827">
    <property type="entry name" value="CYCLIN-DEPENDENT KINASE 2-INTERACTING PROTEIN"/>
    <property type="match status" value="1"/>
</dbReference>
<evidence type="ECO:0000313" key="2">
    <source>
        <dbReference type="Proteomes" id="UP000242146"/>
    </source>
</evidence>
<dbReference type="InterPro" id="IPR023250">
    <property type="entry name" value="Cyclin-dep_Kinase_2_interact"/>
</dbReference>
<dbReference type="PRINTS" id="PR02040">
    <property type="entry name" value="CDK2IP"/>
</dbReference>
<reference evidence="1 2" key="1">
    <citation type="submission" date="2016-07" db="EMBL/GenBank/DDBJ databases">
        <title>Pervasive Adenine N6-methylation of Active Genes in Fungi.</title>
        <authorList>
            <consortium name="DOE Joint Genome Institute"/>
            <person name="Mondo S.J."/>
            <person name="Dannebaum R.O."/>
            <person name="Kuo R.C."/>
            <person name="Labutti K."/>
            <person name="Haridas S."/>
            <person name="Kuo A."/>
            <person name="Salamov A."/>
            <person name="Ahrendt S.R."/>
            <person name="Lipzen A."/>
            <person name="Sullivan W."/>
            <person name="Andreopoulos W.B."/>
            <person name="Clum A."/>
            <person name="Lindquist E."/>
            <person name="Daum C."/>
            <person name="Ramamoorthy G.K."/>
            <person name="Gryganskyi A."/>
            <person name="Culley D."/>
            <person name="Magnuson J.K."/>
            <person name="James T.Y."/>
            <person name="O'Malley M.A."/>
            <person name="Stajich J.E."/>
            <person name="Spatafora J.W."/>
            <person name="Visel A."/>
            <person name="Grigoriev I.V."/>
        </authorList>
    </citation>
    <scope>NUCLEOTIDE SEQUENCE [LARGE SCALE GENOMIC DNA]</scope>
    <source>
        <strain evidence="1 2">NRRL 3301</strain>
    </source>
</reference>
<organism evidence="1 2">
    <name type="scientific">Hesseltinella vesiculosa</name>
    <dbReference type="NCBI Taxonomy" id="101127"/>
    <lineage>
        <taxon>Eukaryota</taxon>
        <taxon>Fungi</taxon>
        <taxon>Fungi incertae sedis</taxon>
        <taxon>Mucoromycota</taxon>
        <taxon>Mucoromycotina</taxon>
        <taxon>Mucoromycetes</taxon>
        <taxon>Mucorales</taxon>
        <taxon>Cunninghamellaceae</taxon>
        <taxon>Hesseltinella</taxon>
    </lineage>
</organism>